<feature type="region of interest" description="Disordered" evidence="3">
    <location>
        <begin position="618"/>
        <end position="685"/>
    </location>
</feature>
<feature type="region of interest" description="Disordered" evidence="3">
    <location>
        <begin position="298"/>
        <end position="322"/>
    </location>
</feature>
<comment type="subcellular location">
    <subcellularLocation>
        <location evidence="1">Nucleus</location>
    </subcellularLocation>
</comment>
<keyword evidence="2" id="KW-0539">Nucleus</keyword>
<evidence type="ECO:0000256" key="1">
    <source>
        <dbReference type="ARBA" id="ARBA00004123"/>
    </source>
</evidence>
<accession>A0AA40C1D1</accession>
<feature type="compositionally biased region" description="Acidic residues" evidence="3">
    <location>
        <begin position="461"/>
        <end position="505"/>
    </location>
</feature>
<protein>
    <recommendedName>
        <fullName evidence="4">WHIM1 domain-containing protein</fullName>
    </recommendedName>
</protein>
<dbReference type="AlphaFoldDB" id="A0AA40C1D1"/>
<sequence length="685" mass="75224">MADDDSSDLSSLSSLSEPPSDDESDIQLERQHGILKFFHKVDKTKSPPVAEPKDTTPPRPKREASPPHEFVLADNADIAFIVMFRSRFTEAFPKSLANFGPQELERDVVETIPGERVEHFLCALLSLLLNRKQDVKPGHYNRALEEALQTHKTQWPKSWEAKSPVSGAATFATMTPVERLSLLRTLIHWTLSSSDVVKTMINANYKNRHDDDLNITLSVQPWGSDGDKRRYYLIEGNDDTAFRVYRESNPAGVQRTWWSVAGSIDELKALGEKLETTDGGPKARTLAKRITNSIPRFEATEEKRRRRDYRQMRKEQFKRPESGFSLYEGRTRGKRMKYTYSDEDEEFSYSDSTNRRSTRNTRNHTPAEPVNAGPVTTASGRQVRAPMRLNVEAASNGAVSAPTSVQGDAAAARLSEDVEMTVDEPIASRSSRGRPRRTAALNHGTNGWSGSNKKKRKSEEYESDEDEDDEDEGSEPEFGDDEEDEHVPDEDEDEEDEFLEDEAVVDDDEIEAVKAAAAAAEAEALLFKFPVRVAFDENGKAKPIPGPPPPSSEKRSTRPRTAHRNVIVSDESAESTDVTGDDDVLAAAAPEKEEETADVISVAFNKPKTAATTQAVAAGPTFSSSSTPAAAAAPAGDSTPIKSPLTPSSVPPSASLAFMGSPEKLAPASPQQQVVARPIDVGGGE</sequence>
<comment type="caution">
    <text evidence="5">The sequence shown here is derived from an EMBL/GenBank/DDBJ whole genome shotgun (WGS) entry which is preliminary data.</text>
</comment>
<feature type="region of interest" description="Disordered" evidence="3">
    <location>
        <begin position="395"/>
        <end position="505"/>
    </location>
</feature>
<dbReference type="Pfam" id="PF15612">
    <property type="entry name" value="WHIM1"/>
    <property type="match status" value="1"/>
</dbReference>
<feature type="compositionally biased region" description="Low complexity" evidence="3">
    <location>
        <begin position="8"/>
        <end position="18"/>
    </location>
</feature>
<evidence type="ECO:0000256" key="2">
    <source>
        <dbReference type="ARBA" id="ARBA00023242"/>
    </source>
</evidence>
<feature type="compositionally biased region" description="Low complexity" evidence="3">
    <location>
        <begin position="618"/>
        <end position="640"/>
    </location>
</feature>
<reference evidence="5" key="1">
    <citation type="submission" date="2023-06" db="EMBL/GenBank/DDBJ databases">
        <title>Genome-scale phylogeny and comparative genomics of the fungal order Sordariales.</title>
        <authorList>
            <consortium name="Lawrence Berkeley National Laboratory"/>
            <person name="Hensen N."/>
            <person name="Bonometti L."/>
            <person name="Westerberg I."/>
            <person name="Brannstrom I.O."/>
            <person name="Guillou S."/>
            <person name="Cros-Aarteil S."/>
            <person name="Calhoun S."/>
            <person name="Haridas S."/>
            <person name="Kuo A."/>
            <person name="Mondo S."/>
            <person name="Pangilinan J."/>
            <person name="Riley R."/>
            <person name="LaButti K."/>
            <person name="Andreopoulos B."/>
            <person name="Lipzen A."/>
            <person name="Chen C."/>
            <person name="Yanf M."/>
            <person name="Daum C."/>
            <person name="Ng V."/>
            <person name="Clum A."/>
            <person name="Steindorff A."/>
            <person name="Ohm R."/>
            <person name="Martin F."/>
            <person name="Silar P."/>
            <person name="Natvig D."/>
            <person name="Lalanne C."/>
            <person name="Gautier V."/>
            <person name="Ament-velasquez S.L."/>
            <person name="Kruys A."/>
            <person name="Hutchinson M.I."/>
            <person name="Powell A.J."/>
            <person name="Barry K."/>
            <person name="Miller A.N."/>
            <person name="Grigoriev I.V."/>
            <person name="Debuchy R."/>
            <person name="Gladieux P."/>
            <person name="Thoren M.H."/>
            <person name="Johannesson H."/>
        </authorList>
    </citation>
    <scope>NUCLEOTIDE SEQUENCE</scope>
    <source>
        <strain evidence="5">SMH3391-2</strain>
    </source>
</reference>
<gene>
    <name evidence="5" type="ORF">B0T17DRAFT_591290</name>
</gene>
<dbReference type="PANTHER" id="PTHR42107:SF1">
    <property type="entry name" value="WHIM1 DOMAIN-CONTAINING PROTEIN"/>
    <property type="match status" value="1"/>
</dbReference>
<name>A0AA40C1D1_9PEZI</name>
<feature type="compositionally biased region" description="Acidic residues" evidence="3">
    <location>
        <begin position="571"/>
        <end position="581"/>
    </location>
</feature>
<evidence type="ECO:0000313" key="6">
    <source>
        <dbReference type="Proteomes" id="UP001174934"/>
    </source>
</evidence>
<feature type="region of interest" description="Disordered" evidence="3">
    <location>
        <begin position="538"/>
        <end position="581"/>
    </location>
</feature>
<feature type="domain" description="WHIM1" evidence="4">
    <location>
        <begin position="157"/>
        <end position="202"/>
    </location>
</feature>
<feature type="compositionally biased region" description="Polar residues" evidence="3">
    <location>
        <begin position="397"/>
        <end position="406"/>
    </location>
</feature>
<dbReference type="PANTHER" id="PTHR42107">
    <property type="entry name" value="YALI0D24453P"/>
    <property type="match status" value="1"/>
</dbReference>
<evidence type="ECO:0000313" key="5">
    <source>
        <dbReference type="EMBL" id="KAK0621395.1"/>
    </source>
</evidence>
<proteinExistence type="predicted"/>
<evidence type="ECO:0000256" key="3">
    <source>
        <dbReference type="SAM" id="MobiDB-lite"/>
    </source>
</evidence>
<keyword evidence="6" id="KW-1185">Reference proteome</keyword>
<feature type="compositionally biased region" description="Basic and acidic residues" evidence="3">
    <location>
        <begin position="298"/>
        <end position="321"/>
    </location>
</feature>
<feature type="region of interest" description="Disordered" evidence="3">
    <location>
        <begin position="337"/>
        <end position="382"/>
    </location>
</feature>
<evidence type="ECO:0000259" key="4">
    <source>
        <dbReference type="Pfam" id="PF15612"/>
    </source>
</evidence>
<feature type="compositionally biased region" description="Basic and acidic residues" evidence="3">
    <location>
        <begin position="39"/>
        <end position="66"/>
    </location>
</feature>
<feature type="region of interest" description="Disordered" evidence="3">
    <location>
        <begin position="1"/>
        <end position="68"/>
    </location>
</feature>
<dbReference type="GO" id="GO:0005634">
    <property type="term" value="C:nucleus"/>
    <property type="evidence" value="ECO:0007669"/>
    <property type="project" value="UniProtKB-SubCell"/>
</dbReference>
<dbReference type="Proteomes" id="UP001174934">
    <property type="component" value="Unassembled WGS sequence"/>
</dbReference>
<dbReference type="InterPro" id="IPR028942">
    <property type="entry name" value="WHIM1_dom"/>
</dbReference>
<dbReference type="EMBL" id="JAULSR010000004">
    <property type="protein sequence ID" value="KAK0621395.1"/>
    <property type="molecule type" value="Genomic_DNA"/>
</dbReference>
<organism evidence="5 6">
    <name type="scientific">Bombardia bombarda</name>
    <dbReference type="NCBI Taxonomy" id="252184"/>
    <lineage>
        <taxon>Eukaryota</taxon>
        <taxon>Fungi</taxon>
        <taxon>Dikarya</taxon>
        <taxon>Ascomycota</taxon>
        <taxon>Pezizomycotina</taxon>
        <taxon>Sordariomycetes</taxon>
        <taxon>Sordariomycetidae</taxon>
        <taxon>Sordariales</taxon>
        <taxon>Lasiosphaeriaceae</taxon>
        <taxon>Bombardia</taxon>
    </lineage>
</organism>